<dbReference type="Proteomes" id="UP000777784">
    <property type="component" value="Unassembled WGS sequence"/>
</dbReference>
<keyword evidence="1" id="KW-0560">Oxidoreductase</keyword>
<dbReference type="Pfam" id="PF02737">
    <property type="entry name" value="3HCDH_N"/>
    <property type="match status" value="1"/>
</dbReference>
<gene>
    <name evidence="4" type="ORF">KJ970_07580</name>
</gene>
<reference evidence="4" key="1">
    <citation type="submission" date="2021-05" db="EMBL/GenBank/DDBJ databases">
        <title>Energy efficiency and biological interactions define the core microbiome of deep oligotrophic groundwater.</title>
        <authorList>
            <person name="Mehrshad M."/>
            <person name="Lopez-Fernandez M."/>
            <person name="Bell E."/>
            <person name="Bernier-Latmani R."/>
            <person name="Bertilsson S."/>
            <person name="Dopson M."/>
        </authorList>
    </citation>
    <scope>NUCLEOTIDE SEQUENCE</scope>
    <source>
        <strain evidence="4">Modern_marine.mb.64</strain>
    </source>
</reference>
<evidence type="ECO:0000259" key="2">
    <source>
        <dbReference type="Pfam" id="PF00725"/>
    </source>
</evidence>
<sequence>MELAERYENVGVIGAAGKMGSGIALLLSQQMAERKLDPKGKGRHFRLVAMDVDDAGLDGLRSYLAAQMRKAAEKMTVALRGLYADRADLVENSEIIDAFIDDAVGVVRFTTDLNALKDCHMIFEAIAENIPLKVKIYSRLNELCGPDTWFFTNTSSVPISLLDRDANLGGRIIGYHFYNPPAVQKLLELITTPATKPELIEAGKAIAADLRKKVIPANDIAGFIGNGHFIRDGLHGIAETERLAKEHGFAEAVYMVNRVSQDWLVRPMGIFQLIDYVGVDVFQCILGVMNPHIDGEDLHSDLIDKLMKAGVKGGQNPDGSQKNGILQYVKGRPAGAYSFDKSGYVPLEAAWTGKLDALLGALPAGHAPWKALMGDPGKDEKLAAYFKNMKKDAGMGSRLGTTYLKRSKEIGEHLVSSGVAAQADDVNGVLMNGFFHLYGPINDYA</sequence>
<evidence type="ECO:0000259" key="3">
    <source>
        <dbReference type="Pfam" id="PF02737"/>
    </source>
</evidence>
<dbReference type="Gene3D" id="1.10.1040.50">
    <property type="match status" value="1"/>
</dbReference>
<dbReference type="EMBL" id="JAHJDP010000037">
    <property type="protein sequence ID" value="MBU2690775.1"/>
    <property type="molecule type" value="Genomic_DNA"/>
</dbReference>
<feature type="domain" description="3-hydroxyacyl-CoA dehydrogenase NAD binding" evidence="3">
    <location>
        <begin position="9"/>
        <end position="219"/>
    </location>
</feature>
<organism evidence="4 5">
    <name type="scientific">Eiseniibacteriota bacterium</name>
    <dbReference type="NCBI Taxonomy" id="2212470"/>
    <lineage>
        <taxon>Bacteria</taxon>
        <taxon>Candidatus Eiseniibacteriota</taxon>
    </lineage>
</organism>
<evidence type="ECO:0000313" key="5">
    <source>
        <dbReference type="Proteomes" id="UP000777784"/>
    </source>
</evidence>
<feature type="domain" description="3-hydroxyacyl-CoA dehydrogenase C-terminal" evidence="2">
    <location>
        <begin position="256"/>
        <end position="319"/>
    </location>
</feature>
<dbReference type="PANTHER" id="PTHR48075:SF7">
    <property type="entry name" value="3-HYDROXYACYL-COA DEHYDROGENASE-RELATED"/>
    <property type="match status" value="1"/>
</dbReference>
<dbReference type="Pfam" id="PF00725">
    <property type="entry name" value="3HCDH"/>
    <property type="match status" value="1"/>
</dbReference>
<dbReference type="InterPro" id="IPR006176">
    <property type="entry name" value="3-OHacyl-CoA_DH_NAD-bd"/>
</dbReference>
<proteinExistence type="predicted"/>
<dbReference type="GO" id="GO:0016616">
    <property type="term" value="F:oxidoreductase activity, acting on the CH-OH group of donors, NAD or NADP as acceptor"/>
    <property type="evidence" value="ECO:0007669"/>
    <property type="project" value="InterPro"/>
</dbReference>
<protein>
    <submittedName>
        <fullName evidence="4">3-hydroxyacyl-CoA dehydrogenase family protein</fullName>
    </submittedName>
</protein>
<accession>A0A948W663</accession>
<dbReference type="Gene3D" id="3.40.50.720">
    <property type="entry name" value="NAD(P)-binding Rossmann-like Domain"/>
    <property type="match status" value="1"/>
</dbReference>
<dbReference type="GO" id="GO:0006631">
    <property type="term" value="P:fatty acid metabolic process"/>
    <property type="evidence" value="ECO:0007669"/>
    <property type="project" value="InterPro"/>
</dbReference>
<comment type="caution">
    <text evidence="4">The sequence shown here is derived from an EMBL/GenBank/DDBJ whole genome shotgun (WGS) entry which is preliminary data.</text>
</comment>
<evidence type="ECO:0000313" key="4">
    <source>
        <dbReference type="EMBL" id="MBU2690775.1"/>
    </source>
</evidence>
<dbReference type="GO" id="GO:0070403">
    <property type="term" value="F:NAD+ binding"/>
    <property type="evidence" value="ECO:0007669"/>
    <property type="project" value="InterPro"/>
</dbReference>
<dbReference type="InterPro" id="IPR006108">
    <property type="entry name" value="3HC_DH_C"/>
</dbReference>
<dbReference type="AlphaFoldDB" id="A0A948W663"/>
<dbReference type="SUPFAM" id="SSF51735">
    <property type="entry name" value="NAD(P)-binding Rossmann-fold domains"/>
    <property type="match status" value="1"/>
</dbReference>
<evidence type="ECO:0000256" key="1">
    <source>
        <dbReference type="ARBA" id="ARBA00023002"/>
    </source>
</evidence>
<name>A0A948W663_UNCEI</name>
<dbReference type="PANTHER" id="PTHR48075">
    <property type="entry name" value="3-HYDROXYACYL-COA DEHYDROGENASE FAMILY PROTEIN"/>
    <property type="match status" value="1"/>
</dbReference>
<dbReference type="InterPro" id="IPR036291">
    <property type="entry name" value="NAD(P)-bd_dom_sf"/>
</dbReference>